<dbReference type="GO" id="GO:0003677">
    <property type="term" value="F:DNA binding"/>
    <property type="evidence" value="ECO:0007669"/>
    <property type="project" value="UniProtKB-KW"/>
</dbReference>
<dbReference type="AlphaFoldDB" id="A0A7I7YF40"/>
<keyword evidence="1" id="KW-0238">DNA-binding</keyword>
<dbReference type="GO" id="GO:0003700">
    <property type="term" value="F:DNA-binding transcription factor activity"/>
    <property type="evidence" value="ECO:0007669"/>
    <property type="project" value="InterPro"/>
</dbReference>
<dbReference type="PROSITE" id="PS50937">
    <property type="entry name" value="HTH_MERR_2"/>
    <property type="match status" value="1"/>
</dbReference>
<dbReference type="Pfam" id="PF13411">
    <property type="entry name" value="MerR_1"/>
    <property type="match status" value="1"/>
</dbReference>
<accession>A0A7I7YF40</accession>
<dbReference type="InterPro" id="IPR047057">
    <property type="entry name" value="MerR_fam"/>
</dbReference>
<keyword evidence="4" id="KW-1185">Reference proteome</keyword>
<name>A0A7I7YF40_9MYCO</name>
<dbReference type="EMBL" id="AP022613">
    <property type="protein sequence ID" value="BBZ39471.1"/>
    <property type="molecule type" value="Genomic_DNA"/>
</dbReference>
<proteinExistence type="predicted"/>
<dbReference type="OrthoDB" id="9802039at2"/>
<dbReference type="Gene3D" id="1.10.1660.10">
    <property type="match status" value="1"/>
</dbReference>
<feature type="domain" description="HTH merR-type" evidence="2">
    <location>
        <begin position="3"/>
        <end position="71"/>
    </location>
</feature>
<dbReference type="PANTHER" id="PTHR30204">
    <property type="entry name" value="REDOX-CYCLING DRUG-SENSING TRANSCRIPTIONAL ACTIVATOR SOXR"/>
    <property type="match status" value="1"/>
</dbReference>
<reference evidence="3 4" key="1">
    <citation type="journal article" date="2019" name="Emerg. Microbes Infect.">
        <title>Comprehensive subspecies identification of 175 nontuberculous mycobacteria species based on 7547 genomic profiles.</title>
        <authorList>
            <person name="Matsumoto Y."/>
            <person name="Kinjo T."/>
            <person name="Motooka D."/>
            <person name="Nabeya D."/>
            <person name="Jung N."/>
            <person name="Uechi K."/>
            <person name="Horii T."/>
            <person name="Iida T."/>
            <person name="Fujita J."/>
            <person name="Nakamura S."/>
        </authorList>
    </citation>
    <scope>NUCLEOTIDE SEQUENCE [LARGE SCALE GENOMIC DNA]</scope>
    <source>
        <strain evidence="3 4">JCM 14738</strain>
    </source>
</reference>
<dbReference type="SUPFAM" id="SSF46955">
    <property type="entry name" value="Putative DNA-binding domain"/>
    <property type="match status" value="1"/>
</dbReference>
<gene>
    <name evidence="3" type="ORF">MCNS_25340</name>
</gene>
<dbReference type="InterPro" id="IPR009061">
    <property type="entry name" value="DNA-bd_dom_put_sf"/>
</dbReference>
<dbReference type="Proteomes" id="UP000467385">
    <property type="component" value="Chromosome"/>
</dbReference>
<evidence type="ECO:0000259" key="2">
    <source>
        <dbReference type="PROSITE" id="PS50937"/>
    </source>
</evidence>
<organism evidence="3 4">
    <name type="scientific">Mycobacterium conspicuum</name>
    <dbReference type="NCBI Taxonomy" id="44010"/>
    <lineage>
        <taxon>Bacteria</taxon>
        <taxon>Bacillati</taxon>
        <taxon>Actinomycetota</taxon>
        <taxon>Actinomycetes</taxon>
        <taxon>Mycobacteriales</taxon>
        <taxon>Mycobacteriaceae</taxon>
        <taxon>Mycobacterium</taxon>
    </lineage>
</organism>
<dbReference type="InterPro" id="IPR000551">
    <property type="entry name" value="MerR-type_HTH_dom"/>
</dbReference>
<evidence type="ECO:0000313" key="3">
    <source>
        <dbReference type="EMBL" id="BBZ39471.1"/>
    </source>
</evidence>
<protein>
    <submittedName>
        <fullName evidence="3">Transcriptional regulator</fullName>
    </submittedName>
</protein>
<sequence length="140" mass="15570">MDLIDISEVARRCDMAPSALRFYEEKRLITPVGRRGQRRVFEPKVLDQLAFISLARAAGFSLDEIATMLSPGGKIRIDRSALIARAAEIDDTVRKLAAISDGLKHAAACRAANHFECPTFRRYLDLARAGSLQPIPRKHP</sequence>
<dbReference type="RefSeq" id="WP_139825536.1">
    <property type="nucleotide sequence ID" value="NZ_AP022613.1"/>
</dbReference>
<evidence type="ECO:0000256" key="1">
    <source>
        <dbReference type="ARBA" id="ARBA00023125"/>
    </source>
</evidence>
<dbReference type="CDD" id="cd04781">
    <property type="entry name" value="HTH_MerR-like_sg6"/>
    <property type="match status" value="1"/>
</dbReference>
<dbReference type="SMART" id="SM00422">
    <property type="entry name" value="HTH_MERR"/>
    <property type="match status" value="1"/>
</dbReference>
<dbReference type="PANTHER" id="PTHR30204:SF97">
    <property type="entry name" value="MERR FAMILY REGULATORY PROTEIN"/>
    <property type="match status" value="1"/>
</dbReference>
<evidence type="ECO:0000313" key="4">
    <source>
        <dbReference type="Proteomes" id="UP000467385"/>
    </source>
</evidence>